<gene>
    <name evidence="1" type="ORF">Tco_0940138</name>
</gene>
<organism evidence="1 2">
    <name type="scientific">Tanacetum coccineum</name>
    <dbReference type="NCBI Taxonomy" id="301880"/>
    <lineage>
        <taxon>Eukaryota</taxon>
        <taxon>Viridiplantae</taxon>
        <taxon>Streptophyta</taxon>
        <taxon>Embryophyta</taxon>
        <taxon>Tracheophyta</taxon>
        <taxon>Spermatophyta</taxon>
        <taxon>Magnoliopsida</taxon>
        <taxon>eudicotyledons</taxon>
        <taxon>Gunneridae</taxon>
        <taxon>Pentapetalae</taxon>
        <taxon>asterids</taxon>
        <taxon>campanulids</taxon>
        <taxon>Asterales</taxon>
        <taxon>Asteraceae</taxon>
        <taxon>Asteroideae</taxon>
        <taxon>Anthemideae</taxon>
        <taxon>Anthemidinae</taxon>
        <taxon>Tanacetum</taxon>
    </lineage>
</organism>
<accession>A0ABQ5DPQ8</accession>
<dbReference type="EMBL" id="BQNB010015458">
    <property type="protein sequence ID" value="GJT40273.1"/>
    <property type="molecule type" value="Genomic_DNA"/>
</dbReference>
<reference evidence="1" key="1">
    <citation type="journal article" date="2022" name="Int. J. Mol. Sci.">
        <title>Draft Genome of Tanacetum Coccineum: Genomic Comparison of Closely Related Tanacetum-Family Plants.</title>
        <authorList>
            <person name="Yamashiro T."/>
            <person name="Shiraishi A."/>
            <person name="Nakayama K."/>
            <person name="Satake H."/>
        </authorList>
    </citation>
    <scope>NUCLEOTIDE SEQUENCE</scope>
</reference>
<proteinExistence type="predicted"/>
<name>A0ABQ5DPQ8_9ASTR</name>
<sequence length="471" mass="51314">MWSVASHLNAGVEESGVKVVGWTVLEMSKCGSLGRTTYSWRQLRNGTGCLIFMWARAVFRGVYKSRSNRITYARIGGQIHVADPHTLYAFLVGSSVYEEMGPGSIKSVAETFALAKSGAGCNLWRKRTASIYSLGVVRIMDAGALGDLHVEVSHLYRCYDIGRGGRRCFNSSAGYGIGRGGGDGGSLWWLGYNGVSARSSMWVSLGETLCGCVLSVLFVVSGAGHVQDRIGVLLEMIVLEHFSNKIDYFTHIDIISGGSGKCVRVYEKVECCIYDDDTDYWASILQLLSGGSRDYDLRSLMRSKRVYRMWWSFDGGSESSDGDDVGASIDVIDEILEEDFDSVGIKRLLDDLRVTAAKFFEGVKTAITPSTAKEKAQMRLELKARSTLLMGIPNEHQLKSMNQRSKDIKAQSSNTQNVAIVSSNSTSSTNGVVNTAHGATTASTQATAVNSTTIDNLSDSCYLCFLCKSTK</sequence>
<comment type="caution">
    <text evidence="1">The sequence shown here is derived from an EMBL/GenBank/DDBJ whole genome shotgun (WGS) entry which is preliminary data.</text>
</comment>
<evidence type="ECO:0000313" key="1">
    <source>
        <dbReference type="EMBL" id="GJT40273.1"/>
    </source>
</evidence>
<evidence type="ECO:0000313" key="2">
    <source>
        <dbReference type="Proteomes" id="UP001151760"/>
    </source>
</evidence>
<protein>
    <submittedName>
        <fullName evidence="1">Uncharacterized protein</fullName>
    </submittedName>
</protein>
<dbReference type="Proteomes" id="UP001151760">
    <property type="component" value="Unassembled WGS sequence"/>
</dbReference>
<reference evidence="1" key="2">
    <citation type="submission" date="2022-01" db="EMBL/GenBank/DDBJ databases">
        <authorList>
            <person name="Yamashiro T."/>
            <person name="Shiraishi A."/>
            <person name="Satake H."/>
            <person name="Nakayama K."/>
        </authorList>
    </citation>
    <scope>NUCLEOTIDE SEQUENCE</scope>
</reference>
<keyword evidence="2" id="KW-1185">Reference proteome</keyword>